<proteinExistence type="predicted"/>
<organism evidence="2 3">
    <name type="scientific">Clarias magur</name>
    <name type="common">Asian catfish</name>
    <name type="synonym">Macropteronotus magur</name>
    <dbReference type="NCBI Taxonomy" id="1594786"/>
    <lineage>
        <taxon>Eukaryota</taxon>
        <taxon>Metazoa</taxon>
        <taxon>Chordata</taxon>
        <taxon>Craniata</taxon>
        <taxon>Vertebrata</taxon>
        <taxon>Euteleostomi</taxon>
        <taxon>Actinopterygii</taxon>
        <taxon>Neopterygii</taxon>
        <taxon>Teleostei</taxon>
        <taxon>Ostariophysi</taxon>
        <taxon>Siluriformes</taxon>
        <taxon>Clariidae</taxon>
        <taxon>Clarias</taxon>
    </lineage>
</organism>
<protein>
    <submittedName>
        <fullName evidence="2">FAD-linked sulfhydryl oxidase ALR</fullName>
    </submittedName>
</protein>
<feature type="compositionally biased region" description="Polar residues" evidence="1">
    <location>
        <begin position="32"/>
        <end position="41"/>
    </location>
</feature>
<reference evidence="2" key="1">
    <citation type="submission" date="2020-07" db="EMBL/GenBank/DDBJ databases">
        <title>Clarias magur genome sequencing, assembly and annotation.</title>
        <authorList>
            <person name="Kushwaha B."/>
            <person name="Kumar R."/>
            <person name="Das P."/>
            <person name="Joshi C.G."/>
            <person name="Kumar D."/>
            <person name="Nagpure N.S."/>
            <person name="Pandey M."/>
            <person name="Agarwal S."/>
            <person name="Srivastava S."/>
            <person name="Singh M."/>
            <person name="Sahoo L."/>
            <person name="Jayasankar P."/>
            <person name="Meher P.K."/>
            <person name="Koringa P.G."/>
            <person name="Iquebal M.A."/>
            <person name="Das S.P."/>
            <person name="Bit A."/>
            <person name="Patnaik S."/>
            <person name="Patel N."/>
            <person name="Shah T.M."/>
            <person name="Hinsu A."/>
            <person name="Jena J.K."/>
        </authorList>
    </citation>
    <scope>NUCLEOTIDE SEQUENCE</scope>
    <source>
        <strain evidence="2">CIFAMagur01</strain>
        <tissue evidence="2">Testis</tissue>
    </source>
</reference>
<keyword evidence="3" id="KW-1185">Reference proteome</keyword>
<name>A0A8J4TQ08_CLAMG</name>
<dbReference type="OrthoDB" id="17199at2759"/>
<dbReference type="AlphaFoldDB" id="A0A8J4TQ08"/>
<evidence type="ECO:0000256" key="1">
    <source>
        <dbReference type="SAM" id="MobiDB-lite"/>
    </source>
</evidence>
<evidence type="ECO:0000313" key="2">
    <source>
        <dbReference type="EMBL" id="KAF5899290.1"/>
    </source>
</evidence>
<dbReference type="EMBL" id="QNUK01000173">
    <property type="protein sequence ID" value="KAF5899290.1"/>
    <property type="molecule type" value="Genomic_DNA"/>
</dbReference>
<accession>A0A8J4TQ08</accession>
<evidence type="ECO:0000313" key="3">
    <source>
        <dbReference type="Proteomes" id="UP000727407"/>
    </source>
</evidence>
<feature type="region of interest" description="Disordered" evidence="1">
    <location>
        <begin position="30"/>
        <end position="62"/>
    </location>
</feature>
<sequence length="62" mass="6843">MSEEQPAKDQGAKEKPCRACSDFKTWMKTQKKQASSVTGQIENKPARHQQPPPSVTMALSSP</sequence>
<gene>
    <name evidence="2" type="primary">gfer</name>
    <name evidence="2" type="ORF">DAT39_011002</name>
</gene>
<comment type="caution">
    <text evidence="2">The sequence shown here is derived from an EMBL/GenBank/DDBJ whole genome shotgun (WGS) entry which is preliminary data.</text>
</comment>
<dbReference type="Proteomes" id="UP000727407">
    <property type="component" value="Unassembled WGS sequence"/>
</dbReference>